<dbReference type="InterPro" id="IPR000033">
    <property type="entry name" value="LDLR_classB_rpt"/>
</dbReference>
<evidence type="ECO:0000256" key="8">
    <source>
        <dbReference type="ARBA" id="ARBA00023157"/>
    </source>
</evidence>
<dbReference type="EMBL" id="JASSZA010000006">
    <property type="protein sequence ID" value="KAK2108851.1"/>
    <property type="molecule type" value="Genomic_DNA"/>
</dbReference>
<feature type="disulfide bond" evidence="11">
    <location>
        <begin position="288"/>
        <end position="303"/>
    </location>
</feature>
<feature type="disulfide bond" evidence="11">
    <location>
        <begin position="352"/>
        <end position="364"/>
    </location>
</feature>
<dbReference type="SMART" id="SM00181">
    <property type="entry name" value="EGF"/>
    <property type="match status" value="6"/>
</dbReference>
<dbReference type="Gene3D" id="2.120.10.30">
    <property type="entry name" value="TolB, C-terminal domain"/>
    <property type="match status" value="2"/>
</dbReference>
<keyword evidence="3" id="KW-0254">Endocytosis</keyword>
<feature type="disulfide bond" evidence="11">
    <location>
        <begin position="167"/>
        <end position="182"/>
    </location>
</feature>
<dbReference type="PROSITE" id="PS51120">
    <property type="entry name" value="LDLRB"/>
    <property type="match status" value="3"/>
</dbReference>
<feature type="disulfide bond" evidence="11">
    <location>
        <begin position="197"/>
        <end position="215"/>
    </location>
</feature>
<dbReference type="InterPro" id="IPR018097">
    <property type="entry name" value="EGF_Ca-bd_CS"/>
</dbReference>
<feature type="repeat" description="LDL-receptor class B" evidence="12">
    <location>
        <begin position="559"/>
        <end position="601"/>
    </location>
</feature>
<evidence type="ECO:0000256" key="11">
    <source>
        <dbReference type="PROSITE-ProRule" id="PRU00124"/>
    </source>
</evidence>
<keyword evidence="10" id="KW-0325">Glycoprotein</keyword>
<evidence type="ECO:0000256" key="5">
    <source>
        <dbReference type="ARBA" id="ARBA00022737"/>
    </source>
</evidence>
<dbReference type="SUPFAM" id="SSF63825">
    <property type="entry name" value="YWTD domain"/>
    <property type="match status" value="1"/>
</dbReference>
<feature type="disulfide bond" evidence="11">
    <location>
        <begin position="371"/>
        <end position="386"/>
    </location>
</feature>
<evidence type="ECO:0000313" key="15">
    <source>
        <dbReference type="Proteomes" id="UP001266305"/>
    </source>
</evidence>
<dbReference type="InterPro" id="IPR011042">
    <property type="entry name" value="6-blade_b-propeller_TolB-like"/>
</dbReference>
<dbReference type="SMART" id="SM00179">
    <property type="entry name" value="EGF_CA"/>
    <property type="match status" value="2"/>
</dbReference>
<feature type="disulfide bond" evidence="11">
    <location>
        <begin position="359"/>
        <end position="377"/>
    </location>
</feature>
<dbReference type="Proteomes" id="UP001266305">
    <property type="component" value="Unassembled WGS sequence"/>
</dbReference>
<comment type="caution">
    <text evidence="14">The sequence shown here is derived from an EMBL/GenBank/DDBJ whole genome shotgun (WGS) entry which is preliminary data.</text>
</comment>
<dbReference type="PROSITE" id="PS01186">
    <property type="entry name" value="EGF_2"/>
    <property type="match status" value="2"/>
</dbReference>
<feature type="disulfide bond" evidence="11">
    <location>
        <begin position="249"/>
        <end position="264"/>
    </location>
</feature>
<dbReference type="PANTHER" id="PTHR22722:SF11">
    <property type="entry name" value="LOW-DENSITY LIPOPROTEIN RECEPTOR-RELATED PROTEIN 2"/>
    <property type="match status" value="1"/>
</dbReference>
<dbReference type="Pfam" id="PF14670">
    <property type="entry name" value="FXa_inhibition"/>
    <property type="match status" value="2"/>
</dbReference>
<gene>
    <name evidence="14" type="primary">LRP2_2</name>
    <name evidence="14" type="ORF">P7K49_014016</name>
</gene>
<keyword evidence="6" id="KW-1133">Transmembrane helix</keyword>
<evidence type="ECO:0000256" key="12">
    <source>
        <dbReference type="PROSITE-ProRule" id="PRU00461"/>
    </source>
</evidence>
<dbReference type="PROSITE" id="PS50068">
    <property type="entry name" value="LDLRA_2"/>
    <property type="match status" value="8"/>
</dbReference>
<evidence type="ECO:0000256" key="9">
    <source>
        <dbReference type="ARBA" id="ARBA00023170"/>
    </source>
</evidence>
<feature type="repeat" description="LDL-receptor class B" evidence="12">
    <location>
        <begin position="647"/>
        <end position="690"/>
    </location>
</feature>
<dbReference type="SUPFAM" id="SSF57424">
    <property type="entry name" value="LDL receptor-like module"/>
    <property type="match status" value="8"/>
</dbReference>
<feature type="repeat" description="LDL-receptor class B" evidence="12">
    <location>
        <begin position="602"/>
        <end position="644"/>
    </location>
</feature>
<feature type="disulfide bond" evidence="11">
    <location>
        <begin position="190"/>
        <end position="202"/>
    </location>
</feature>
<dbReference type="InterPro" id="IPR000742">
    <property type="entry name" value="EGF"/>
</dbReference>
<evidence type="ECO:0000256" key="10">
    <source>
        <dbReference type="ARBA" id="ARBA00023180"/>
    </source>
</evidence>
<dbReference type="SMART" id="SM00135">
    <property type="entry name" value="LY"/>
    <property type="match status" value="5"/>
</dbReference>
<keyword evidence="8 11" id="KW-1015">Disulfide bond</keyword>
<proteinExistence type="predicted"/>
<accession>A0ABQ9VHL7</accession>
<dbReference type="CDD" id="cd00112">
    <property type="entry name" value="LDLa"/>
    <property type="match status" value="8"/>
</dbReference>
<evidence type="ECO:0000256" key="1">
    <source>
        <dbReference type="ARBA" id="ARBA00004167"/>
    </source>
</evidence>
<dbReference type="Gene3D" id="4.10.400.10">
    <property type="entry name" value="Low-density Lipoprotein Receptor"/>
    <property type="match status" value="8"/>
</dbReference>
<dbReference type="InterPro" id="IPR036055">
    <property type="entry name" value="LDL_receptor-like_sf"/>
</dbReference>
<keyword evidence="9 14" id="KW-0675">Receptor</keyword>
<dbReference type="Gene3D" id="2.10.25.10">
    <property type="entry name" value="Laminin"/>
    <property type="match status" value="2"/>
</dbReference>
<dbReference type="PROSITE" id="PS01187">
    <property type="entry name" value="EGF_CA"/>
    <property type="match status" value="1"/>
</dbReference>
<organism evidence="14 15">
    <name type="scientific">Saguinus oedipus</name>
    <name type="common">Cotton-top tamarin</name>
    <name type="synonym">Oedipomidas oedipus</name>
    <dbReference type="NCBI Taxonomy" id="9490"/>
    <lineage>
        <taxon>Eukaryota</taxon>
        <taxon>Metazoa</taxon>
        <taxon>Chordata</taxon>
        <taxon>Craniata</taxon>
        <taxon>Vertebrata</taxon>
        <taxon>Euteleostomi</taxon>
        <taxon>Mammalia</taxon>
        <taxon>Eutheria</taxon>
        <taxon>Euarchontoglires</taxon>
        <taxon>Primates</taxon>
        <taxon>Haplorrhini</taxon>
        <taxon>Platyrrhini</taxon>
        <taxon>Cebidae</taxon>
        <taxon>Callitrichinae</taxon>
        <taxon>Saguinus</taxon>
    </lineage>
</organism>
<dbReference type="InterPro" id="IPR002172">
    <property type="entry name" value="LDrepeatLR_classA_rpt"/>
</dbReference>
<feature type="disulfide bond" evidence="11">
    <location>
        <begin position="230"/>
        <end position="242"/>
    </location>
</feature>
<feature type="disulfide bond" evidence="11">
    <location>
        <begin position="114"/>
        <end position="132"/>
    </location>
</feature>
<dbReference type="SMART" id="SM00192">
    <property type="entry name" value="LDLa"/>
    <property type="match status" value="8"/>
</dbReference>
<dbReference type="PROSITE" id="PS01209">
    <property type="entry name" value="LDLRA_1"/>
    <property type="match status" value="5"/>
</dbReference>
<evidence type="ECO:0000256" key="4">
    <source>
        <dbReference type="ARBA" id="ARBA00022692"/>
    </source>
</evidence>
<protein>
    <submittedName>
        <fullName evidence="14">Low-density lipoprotein receptor- protein 2</fullName>
    </submittedName>
</protein>
<evidence type="ECO:0000256" key="7">
    <source>
        <dbReference type="ARBA" id="ARBA00023136"/>
    </source>
</evidence>
<reference evidence="14 15" key="1">
    <citation type="submission" date="2023-05" db="EMBL/GenBank/DDBJ databases">
        <title>B98-5 Cell Line De Novo Hybrid Assembly: An Optical Mapping Approach.</title>
        <authorList>
            <person name="Kananen K."/>
            <person name="Auerbach J.A."/>
            <person name="Kautto E."/>
            <person name="Blachly J.S."/>
        </authorList>
    </citation>
    <scope>NUCLEOTIDE SEQUENCE [LARGE SCALE GENOMIC DNA]</scope>
    <source>
        <strain evidence="14">B95-8</strain>
        <tissue evidence="14">Cell line</tissue>
    </source>
</reference>
<keyword evidence="14" id="KW-0449">Lipoprotein</keyword>
<dbReference type="PANTHER" id="PTHR22722">
    <property type="entry name" value="LOW-DENSITY LIPOPROTEIN RECEPTOR-RELATED PROTEIN 2-RELATED"/>
    <property type="match status" value="1"/>
</dbReference>
<feature type="disulfide bond" evidence="11">
    <location>
        <begin position="107"/>
        <end position="119"/>
    </location>
</feature>
<feature type="disulfide bond" evidence="11">
    <location>
        <begin position="148"/>
        <end position="160"/>
    </location>
</feature>
<dbReference type="PRINTS" id="PR00261">
    <property type="entry name" value="LDLRECEPTOR"/>
</dbReference>
<feature type="domain" description="EGF-like" evidence="13">
    <location>
        <begin position="454"/>
        <end position="469"/>
    </location>
</feature>
<evidence type="ECO:0000256" key="6">
    <source>
        <dbReference type="ARBA" id="ARBA00022989"/>
    </source>
</evidence>
<comment type="caution">
    <text evidence="11">Lacks conserved residue(s) required for the propagation of feature annotation.</text>
</comment>
<dbReference type="InterPro" id="IPR023415">
    <property type="entry name" value="LDLR_class-A_CS"/>
</dbReference>
<feature type="disulfide bond" evidence="11">
    <location>
        <begin position="209"/>
        <end position="224"/>
    </location>
</feature>
<keyword evidence="15" id="KW-1185">Reference proteome</keyword>
<keyword evidence="7" id="KW-0472">Membrane</keyword>
<dbReference type="InterPro" id="IPR001881">
    <property type="entry name" value="EGF-like_Ca-bd_dom"/>
</dbReference>
<dbReference type="Pfam" id="PF00057">
    <property type="entry name" value="Ldl_recept_a"/>
    <property type="match status" value="7"/>
</dbReference>
<feature type="disulfide bond" evidence="11">
    <location>
        <begin position="126"/>
        <end position="141"/>
    </location>
</feature>
<feature type="domain" description="EGF-like" evidence="13">
    <location>
        <begin position="494"/>
        <end position="509"/>
    </location>
</feature>
<keyword evidence="2" id="KW-0245">EGF-like domain</keyword>
<sequence length="912" mass="102179">MKCRKHLFFTDWRLGAIIRVRKADGREMTVIRSGIAYILHLKSYDINIQTGSNACSQPTHPNGDCSHFCFPVPNFQRVCGCPYGMRLASNHLTCEGDPSNEPPTEQCGLFSFPCKNGRCVPQYYHCDGIDDCHDNSDEQLCGTLNNTCSPSAFTCGHGECIPADWHCDKHNDCVDGSDEQNCPTQAPASCLDTQYTCDNQQCISKNWVCDTDNDCGDGSDEKNCNSTETCQPSQFNCPNHRCIDLSFVCDGDRDCVDGSDEVGCVLNCTASQFKCASGDKCISITKHCDGVFDCSDNSDEAGCPTRPPGMCHSDEFQCQEDGDCIPKLWECDGHPDCLSGSDEHNACVPKTCPSSSFLCDNGNCIHRAWLCDRDNDCGDMSDEKDCPTQPFRCPSWQWQCLGHNICVNLSVVCDGTFDCPNGTDESPLCNQNSCSDFNGGCTHECVQEPFGAKCLCPSGFVLANDSKTCEDVDECDIPGSCSQYCYNMRGSFRCSCDTGYLLESDGRTCKAAASESLLLLVASQNKIIADSVTSQVHNMYSLVENGSYIVAIDFDSISGRIFWSDATQGKTWSAFQNGTDRRVVFDSSIVLTETIAVDWVGHNIYWTDYALETIEVSKIDGSHRTVLISKNLTNPRGLALDPRMNEHLLFWSDWGHHPRIERASMDGSMRSVIVQDKIFWPCGLTIDYPNRLLYFMDSYLDYIDFCDYNGHHRRQVIASDLIIRHPYALTLFEDSVYWTDRATRRVMQANKWHGGNQSVVMYNIQWPLGIVAVHPLKQPNCEWYRETSCLEVAWKRLSLGMLNAHCYRPIFFGQCIFLFSLQTTPLYAFPSYDVAITFIYHGIFKPWILTMAHLNCIISAIGCYLCDPHVSLFPQLTNRVQPRYYLRSSYCHHSVIEGSFLLGLVCYATIAL</sequence>
<dbReference type="Pfam" id="PF00058">
    <property type="entry name" value="Ldl_recept_b"/>
    <property type="match status" value="3"/>
</dbReference>
<name>A0ABQ9VHL7_SAGOE</name>
<dbReference type="SUPFAM" id="SSF57196">
    <property type="entry name" value="EGF/Laminin"/>
    <property type="match status" value="2"/>
</dbReference>
<evidence type="ECO:0000256" key="3">
    <source>
        <dbReference type="ARBA" id="ARBA00022583"/>
    </source>
</evidence>
<dbReference type="CDD" id="cd00054">
    <property type="entry name" value="EGF_CA"/>
    <property type="match status" value="1"/>
</dbReference>
<evidence type="ECO:0000256" key="2">
    <source>
        <dbReference type="ARBA" id="ARBA00022536"/>
    </source>
</evidence>
<keyword evidence="5" id="KW-0677">Repeat</keyword>
<feature type="disulfide bond" evidence="11">
    <location>
        <begin position="237"/>
        <end position="255"/>
    </location>
</feature>
<keyword evidence="4" id="KW-0812">Transmembrane</keyword>
<evidence type="ECO:0000259" key="13">
    <source>
        <dbReference type="PROSITE" id="PS01186"/>
    </source>
</evidence>
<comment type="subcellular location">
    <subcellularLocation>
        <location evidence="1">Membrane</location>
        <topology evidence="1">Single-pass membrane protein</topology>
    </subcellularLocation>
</comment>
<dbReference type="InterPro" id="IPR051221">
    <property type="entry name" value="LDLR-related"/>
</dbReference>
<evidence type="ECO:0000313" key="14">
    <source>
        <dbReference type="EMBL" id="KAK2108851.1"/>
    </source>
</evidence>
<feature type="disulfide bond" evidence="11">
    <location>
        <begin position="155"/>
        <end position="173"/>
    </location>
</feature>